<dbReference type="InterPro" id="IPR017871">
    <property type="entry name" value="ABC_transporter-like_CS"/>
</dbReference>
<evidence type="ECO:0000256" key="7">
    <source>
        <dbReference type="ARBA" id="ARBA00022840"/>
    </source>
</evidence>
<evidence type="ECO:0000256" key="9">
    <source>
        <dbReference type="ARBA" id="ARBA00022970"/>
    </source>
</evidence>
<evidence type="ECO:0000313" key="13">
    <source>
        <dbReference type="Proteomes" id="UP000291613"/>
    </source>
</evidence>
<comment type="function">
    <text evidence="1">Part of the ABC transporter FtsEX involved in cellular division. Important for assembly or stability of the septal ring.</text>
</comment>
<comment type="caution">
    <text evidence="12">The sequence shown here is derived from an EMBL/GenBank/DDBJ whole genome shotgun (WGS) entry which is preliminary data.</text>
</comment>
<dbReference type="AlphaFoldDB" id="A0A4V6MTH8"/>
<evidence type="ECO:0000256" key="6">
    <source>
        <dbReference type="ARBA" id="ARBA00022741"/>
    </source>
</evidence>
<dbReference type="SMART" id="SM00382">
    <property type="entry name" value="AAA"/>
    <property type="match status" value="1"/>
</dbReference>
<evidence type="ECO:0000256" key="3">
    <source>
        <dbReference type="ARBA" id="ARBA00020019"/>
    </source>
</evidence>
<protein>
    <recommendedName>
        <fullName evidence="3">Cell division ATP-binding protein FtsE</fullName>
    </recommendedName>
</protein>
<dbReference type="GO" id="GO:0005886">
    <property type="term" value="C:plasma membrane"/>
    <property type="evidence" value="ECO:0007669"/>
    <property type="project" value="UniProtKB-ARBA"/>
</dbReference>
<dbReference type="FunFam" id="3.40.50.300:FF:000056">
    <property type="entry name" value="Cell division ATP-binding protein FtsE"/>
    <property type="match status" value="1"/>
</dbReference>
<name>A0A4V6MTH8_9HYPH</name>
<dbReference type="InterPro" id="IPR050086">
    <property type="entry name" value="MetN_ABC_transporter-like"/>
</dbReference>
<dbReference type="PANTHER" id="PTHR43166:SF30">
    <property type="entry name" value="METHIONINE IMPORT ATP-BINDING PROTEIN METN"/>
    <property type="match status" value="1"/>
</dbReference>
<proteinExistence type="inferred from homology"/>
<dbReference type="SUPFAM" id="SSF52540">
    <property type="entry name" value="P-loop containing nucleoside triphosphate hydrolases"/>
    <property type="match status" value="1"/>
</dbReference>
<dbReference type="InterPro" id="IPR027417">
    <property type="entry name" value="P-loop_NTPase"/>
</dbReference>
<keyword evidence="6" id="KW-0547">Nucleotide-binding</keyword>
<dbReference type="EMBL" id="SIUB01000007">
    <property type="protein sequence ID" value="TBN48744.1"/>
    <property type="molecule type" value="Genomic_DNA"/>
</dbReference>
<dbReference type="GO" id="GO:0005524">
    <property type="term" value="F:ATP binding"/>
    <property type="evidence" value="ECO:0007669"/>
    <property type="project" value="UniProtKB-KW"/>
</dbReference>
<keyword evidence="8" id="KW-1278">Translocase</keyword>
<dbReference type="PROSITE" id="PS50893">
    <property type="entry name" value="ABC_TRANSPORTER_2"/>
    <property type="match status" value="1"/>
</dbReference>
<dbReference type="OrthoDB" id="9802264at2"/>
<evidence type="ECO:0000256" key="1">
    <source>
        <dbReference type="ARBA" id="ARBA00002579"/>
    </source>
</evidence>
<dbReference type="GO" id="GO:0016887">
    <property type="term" value="F:ATP hydrolysis activity"/>
    <property type="evidence" value="ECO:0007669"/>
    <property type="project" value="InterPro"/>
</dbReference>
<evidence type="ECO:0000256" key="10">
    <source>
        <dbReference type="ARBA" id="ARBA00023136"/>
    </source>
</evidence>
<evidence type="ECO:0000256" key="2">
    <source>
        <dbReference type="ARBA" id="ARBA00005417"/>
    </source>
</evidence>
<dbReference type="GO" id="GO:0006865">
    <property type="term" value="P:amino acid transport"/>
    <property type="evidence" value="ECO:0007669"/>
    <property type="project" value="UniProtKB-KW"/>
</dbReference>
<dbReference type="InterPro" id="IPR041701">
    <property type="entry name" value="MetN_ABC"/>
</dbReference>
<evidence type="ECO:0000256" key="5">
    <source>
        <dbReference type="ARBA" id="ARBA00022475"/>
    </source>
</evidence>
<comment type="similarity">
    <text evidence="2">Belongs to the ABC transporter superfamily.</text>
</comment>
<dbReference type="Pfam" id="PF00005">
    <property type="entry name" value="ABC_tran"/>
    <property type="match status" value="1"/>
</dbReference>
<evidence type="ECO:0000313" key="12">
    <source>
        <dbReference type="EMBL" id="TBN48744.1"/>
    </source>
</evidence>
<keyword evidence="10" id="KW-0472">Membrane</keyword>
<dbReference type="InterPro" id="IPR003439">
    <property type="entry name" value="ABC_transporter-like_ATP-bd"/>
</dbReference>
<dbReference type="Proteomes" id="UP000291613">
    <property type="component" value="Unassembled WGS sequence"/>
</dbReference>
<dbReference type="CDD" id="cd03258">
    <property type="entry name" value="ABC_MetN_methionine_transporter"/>
    <property type="match status" value="1"/>
</dbReference>
<keyword evidence="4" id="KW-0813">Transport</keyword>
<dbReference type="InterPro" id="IPR003593">
    <property type="entry name" value="AAA+_ATPase"/>
</dbReference>
<keyword evidence="7 12" id="KW-0067">ATP-binding</keyword>
<dbReference type="PANTHER" id="PTHR43166">
    <property type="entry name" value="AMINO ACID IMPORT ATP-BINDING PROTEIN"/>
    <property type="match status" value="1"/>
</dbReference>
<reference evidence="12 13" key="1">
    <citation type="submission" date="2019-02" db="EMBL/GenBank/DDBJ databases">
        <title>Hansschlegelia quercus sp. nov., a novel methylotrophic bacterium from buds of oak (Quercus robur L.).</title>
        <authorList>
            <person name="Agafonova N.V."/>
            <person name="Kaparullina E.N."/>
            <person name="Grouzdev D.S."/>
            <person name="Doronina N.V."/>
        </authorList>
    </citation>
    <scope>NUCLEOTIDE SEQUENCE [LARGE SCALE GENOMIC DNA]</scope>
    <source>
        <strain evidence="12 13">Dub</strain>
    </source>
</reference>
<dbReference type="PROSITE" id="PS00211">
    <property type="entry name" value="ABC_TRANSPORTER_1"/>
    <property type="match status" value="1"/>
</dbReference>
<sequence length="377" mass="40175">MSGVVALDRQRVDAHVEPDLQATAIAPGGRRPSKTIERAAISFRGVGKVYVSPAGDIGALKGVDVDVPEGRVFGVIGRSGAGKSSLLRLVNRLEQVSSGAVVVDGEDVGALDDEALIGLRRRVGMIFQHFNLLSTKTVAQNVALPLRVAGLPRAEIEARVSETLALVGLEDKRDAYPRRLSGGQKQRVGIARALANRPKILLCDEATSALDPETTQSILGLLRDINRRLGITIMLITHEMSVIREICDEVLVLEKGEVAEAGPVWRVFGDPRHPATQALLRPLSHGLPEDVAARIVQLPPRHGGEAIVEIGLNGERETDLAALAASVGGQARLLSADLDRIDGHTQGRIIAAVRLAPGIRLDLPRNAKVIGYVAADD</sequence>
<evidence type="ECO:0000256" key="4">
    <source>
        <dbReference type="ARBA" id="ARBA00022448"/>
    </source>
</evidence>
<keyword evidence="13" id="KW-1185">Reference proteome</keyword>
<organism evidence="12 13">
    <name type="scientific">Hansschlegelia quercus</name>
    <dbReference type="NCBI Taxonomy" id="2528245"/>
    <lineage>
        <taxon>Bacteria</taxon>
        <taxon>Pseudomonadati</taxon>
        <taxon>Pseudomonadota</taxon>
        <taxon>Alphaproteobacteria</taxon>
        <taxon>Hyphomicrobiales</taxon>
        <taxon>Methylopilaceae</taxon>
        <taxon>Hansschlegelia</taxon>
    </lineage>
</organism>
<keyword evidence="5" id="KW-1003">Cell membrane</keyword>
<evidence type="ECO:0000259" key="11">
    <source>
        <dbReference type="PROSITE" id="PS50893"/>
    </source>
</evidence>
<dbReference type="Gene3D" id="3.40.50.300">
    <property type="entry name" value="P-loop containing nucleotide triphosphate hydrolases"/>
    <property type="match status" value="1"/>
</dbReference>
<gene>
    <name evidence="12" type="ORF">EYR15_14260</name>
</gene>
<feature type="domain" description="ABC transporter" evidence="11">
    <location>
        <begin position="41"/>
        <end position="280"/>
    </location>
</feature>
<evidence type="ECO:0000256" key="8">
    <source>
        <dbReference type="ARBA" id="ARBA00022967"/>
    </source>
</evidence>
<keyword evidence="9" id="KW-0029">Amino-acid transport</keyword>
<accession>A0A4V6MTH8</accession>